<evidence type="ECO:0000256" key="1">
    <source>
        <dbReference type="ARBA" id="ARBA00004123"/>
    </source>
</evidence>
<comment type="similarity">
    <text evidence="3">Belongs to the telombin family.</text>
</comment>
<organism evidence="11 12">
    <name type="scientific">Crassostrea virginica</name>
    <name type="common">Eastern oyster</name>
    <dbReference type="NCBI Taxonomy" id="6565"/>
    <lineage>
        <taxon>Eukaryota</taxon>
        <taxon>Metazoa</taxon>
        <taxon>Spiralia</taxon>
        <taxon>Lophotrochozoa</taxon>
        <taxon>Mollusca</taxon>
        <taxon>Bivalvia</taxon>
        <taxon>Autobranchia</taxon>
        <taxon>Pteriomorphia</taxon>
        <taxon>Ostreida</taxon>
        <taxon>Ostreoidea</taxon>
        <taxon>Ostreidae</taxon>
        <taxon>Crassostrea</taxon>
    </lineage>
</organism>
<dbReference type="GO" id="GO:0000783">
    <property type="term" value="C:nuclear telomere cap complex"/>
    <property type="evidence" value="ECO:0007669"/>
    <property type="project" value="TreeGrafter"/>
</dbReference>
<dbReference type="CDD" id="cd04497">
    <property type="entry name" value="hPOT1_OB1_like"/>
    <property type="match status" value="1"/>
</dbReference>
<accession>A0A8B8EEM6</accession>
<keyword evidence="5" id="KW-0158">Chromosome</keyword>
<keyword evidence="6" id="KW-0779">Telomere</keyword>
<dbReference type="Pfam" id="PF16686">
    <property type="entry name" value="POT1PC"/>
    <property type="match status" value="1"/>
</dbReference>
<dbReference type="RefSeq" id="XP_022337978.1">
    <property type="nucleotide sequence ID" value="XM_022482270.1"/>
</dbReference>
<sequence>MTKKPSKTTEYHYTKLSEVQVNTTVNVFGVVRFARPPTKTRGSDYSMVLSIIDPTLHENDKKLKCLLFNREKEKLPFLDVGKIVRLHRLKITEFQGELQGQSTPGFSWLAFDEDKDSSMKPLVSSSNFTFTENDIKTVKELREWVTSLDDLQHPNKTCFADLVPQQYYDVYCQVLATCVLEENVGFLLRVWDGTRPINPLREFDISGEDCVTESRQDLLDRAGNLAVDVALYDDHYATGKTIKPGQFVKLNNLHAAIYTSAETRPELSELPMIELVIHRGTAYGRGVHIINEDFSGLKPLKERLEKITVEEKQKETATGSGAGKDSRFLEKSRNCASSDSDTALSQPSINLSCYNSSNERELLQEMDMEVSCDLANQSQPQTRQSHDQINQSNVQQSQTTARCMLQTSTVVLNHPHIQCTKIRDILTHSVPYKFRVLAQVVDYFPRFQSPSDICKMYCTECDYLCDPPVKGKRKDLKISKSNHYYCPTCNGVSQCELELIFMLRFLLRDKTGELVANIWRKDALTFFQDITPVEMLTEPALCQQIQNGLSTVSDSAGPWFECCVKSYQTPEGVRYQIFDTCLV</sequence>
<dbReference type="GO" id="GO:0032210">
    <property type="term" value="P:regulation of telomere maintenance via telomerase"/>
    <property type="evidence" value="ECO:0007669"/>
    <property type="project" value="TreeGrafter"/>
</dbReference>
<keyword evidence="11" id="KW-1185">Reference proteome</keyword>
<evidence type="ECO:0000313" key="11">
    <source>
        <dbReference type="Proteomes" id="UP000694844"/>
    </source>
</evidence>
<evidence type="ECO:0000256" key="9">
    <source>
        <dbReference type="SAM" id="MobiDB-lite"/>
    </source>
</evidence>
<evidence type="ECO:0000256" key="5">
    <source>
        <dbReference type="ARBA" id="ARBA00022454"/>
    </source>
</evidence>
<feature type="region of interest" description="Disordered" evidence="9">
    <location>
        <begin position="311"/>
        <end position="332"/>
    </location>
</feature>
<dbReference type="SMART" id="SM00976">
    <property type="entry name" value="Telo_bind"/>
    <property type="match status" value="1"/>
</dbReference>
<comment type="subcellular location">
    <subcellularLocation>
        <location evidence="2">Chromosome</location>
        <location evidence="2">Telomere</location>
    </subcellularLocation>
    <subcellularLocation>
        <location evidence="1">Nucleus</location>
    </subcellularLocation>
</comment>
<feature type="domain" description="Telomeric single stranded DNA binding POT1/Cdc13" evidence="10">
    <location>
        <begin position="13"/>
        <end position="146"/>
    </location>
</feature>
<dbReference type="PANTHER" id="PTHR14513:SF0">
    <property type="entry name" value="PROTECTION OF TELOMERES PROTEIN 1"/>
    <property type="match status" value="1"/>
</dbReference>
<dbReference type="FunFam" id="2.40.50.140:FF:000119">
    <property type="entry name" value="Protection of telomeres 1 homolog"/>
    <property type="match status" value="1"/>
</dbReference>
<dbReference type="InterPro" id="IPR012340">
    <property type="entry name" value="NA-bd_OB-fold"/>
</dbReference>
<dbReference type="GO" id="GO:0010521">
    <property type="term" value="F:telomerase inhibitor activity"/>
    <property type="evidence" value="ECO:0007669"/>
    <property type="project" value="TreeGrafter"/>
</dbReference>
<dbReference type="OrthoDB" id="2186770at2759"/>
<dbReference type="InterPro" id="IPR011564">
    <property type="entry name" value="Telomer_end-bd_POT1/Cdc13"/>
</dbReference>
<dbReference type="AlphaFoldDB" id="A0A8B8EEM6"/>
<evidence type="ECO:0000256" key="4">
    <source>
        <dbReference type="ARBA" id="ARBA00015253"/>
    </source>
</evidence>
<evidence type="ECO:0000256" key="8">
    <source>
        <dbReference type="ARBA" id="ARBA00023242"/>
    </source>
</evidence>
<evidence type="ECO:0000256" key="6">
    <source>
        <dbReference type="ARBA" id="ARBA00022895"/>
    </source>
</evidence>
<evidence type="ECO:0000256" key="7">
    <source>
        <dbReference type="ARBA" id="ARBA00023125"/>
    </source>
</evidence>
<evidence type="ECO:0000313" key="12">
    <source>
        <dbReference type="RefSeq" id="XP_022337978.1"/>
    </source>
</evidence>
<dbReference type="Gene3D" id="2.40.50.140">
    <property type="entry name" value="Nucleic acid-binding proteins"/>
    <property type="match status" value="2"/>
</dbReference>
<dbReference type="InterPro" id="IPR028389">
    <property type="entry name" value="POT1"/>
</dbReference>
<dbReference type="Pfam" id="PF02765">
    <property type="entry name" value="POT1"/>
    <property type="match status" value="1"/>
</dbReference>
<dbReference type="GO" id="GO:0016233">
    <property type="term" value="P:telomere capping"/>
    <property type="evidence" value="ECO:0007669"/>
    <property type="project" value="TreeGrafter"/>
</dbReference>
<keyword evidence="7" id="KW-0238">DNA-binding</keyword>
<dbReference type="SUPFAM" id="SSF50249">
    <property type="entry name" value="Nucleic acid-binding proteins"/>
    <property type="match status" value="2"/>
</dbReference>
<proteinExistence type="inferred from homology"/>
<dbReference type="KEGG" id="cvn:111133672"/>
<name>A0A8B8EEM6_CRAVI</name>
<evidence type="ECO:0000259" key="10">
    <source>
        <dbReference type="SMART" id="SM00976"/>
    </source>
</evidence>
<dbReference type="GO" id="GO:0098505">
    <property type="term" value="F:G-rich strand telomeric DNA binding"/>
    <property type="evidence" value="ECO:0007669"/>
    <property type="project" value="TreeGrafter"/>
</dbReference>
<evidence type="ECO:0000256" key="3">
    <source>
        <dbReference type="ARBA" id="ARBA00008442"/>
    </source>
</evidence>
<dbReference type="GeneID" id="111133672"/>
<dbReference type="PANTHER" id="PTHR14513">
    <property type="entry name" value="PROTECTION OF TELOMERES 1"/>
    <property type="match status" value="1"/>
</dbReference>
<keyword evidence="8" id="KW-0539">Nucleus</keyword>
<gene>
    <name evidence="12" type="primary">LOC111133672</name>
</gene>
<protein>
    <recommendedName>
        <fullName evidence="4">Protection of telomeres protein 1</fullName>
    </recommendedName>
</protein>
<dbReference type="InterPro" id="IPR032042">
    <property type="entry name" value="POT1PC"/>
</dbReference>
<dbReference type="Proteomes" id="UP000694844">
    <property type="component" value="Chromosome 5"/>
</dbReference>
<reference evidence="12" key="1">
    <citation type="submission" date="2025-08" db="UniProtKB">
        <authorList>
            <consortium name="RefSeq"/>
        </authorList>
    </citation>
    <scope>IDENTIFICATION</scope>
    <source>
        <tissue evidence="12">Whole sample</tissue>
    </source>
</reference>
<evidence type="ECO:0000256" key="2">
    <source>
        <dbReference type="ARBA" id="ARBA00004574"/>
    </source>
</evidence>